<dbReference type="EMBL" id="GBRH01211745">
    <property type="protein sequence ID" value="JAD86150.1"/>
    <property type="molecule type" value="Transcribed_RNA"/>
</dbReference>
<protein>
    <submittedName>
        <fullName evidence="1">Uncharacterized protein</fullName>
    </submittedName>
</protein>
<organism evidence="1">
    <name type="scientific">Arundo donax</name>
    <name type="common">Giant reed</name>
    <name type="synonym">Donax arundinaceus</name>
    <dbReference type="NCBI Taxonomy" id="35708"/>
    <lineage>
        <taxon>Eukaryota</taxon>
        <taxon>Viridiplantae</taxon>
        <taxon>Streptophyta</taxon>
        <taxon>Embryophyta</taxon>
        <taxon>Tracheophyta</taxon>
        <taxon>Spermatophyta</taxon>
        <taxon>Magnoliopsida</taxon>
        <taxon>Liliopsida</taxon>
        <taxon>Poales</taxon>
        <taxon>Poaceae</taxon>
        <taxon>PACMAD clade</taxon>
        <taxon>Arundinoideae</taxon>
        <taxon>Arundineae</taxon>
        <taxon>Arundo</taxon>
    </lineage>
</organism>
<proteinExistence type="predicted"/>
<sequence length="103" mass="11526">MKHLHCCIADSPKGTQFNFQKMKPPSSSSCCCSLCLGPNMTATSGIRAVLTHSTRQNARCFNKLTNYAQKGYRRITLKKEKLFLPGKSSKAVQIKITMIFHLC</sequence>
<reference evidence="1" key="2">
    <citation type="journal article" date="2015" name="Data Brief">
        <title>Shoot transcriptome of the giant reed, Arundo donax.</title>
        <authorList>
            <person name="Barrero R.A."/>
            <person name="Guerrero F.D."/>
            <person name="Moolhuijzen P."/>
            <person name="Goolsby J.A."/>
            <person name="Tidwell J."/>
            <person name="Bellgard S.E."/>
            <person name="Bellgard M.I."/>
        </authorList>
    </citation>
    <scope>NUCLEOTIDE SEQUENCE</scope>
    <source>
        <tissue evidence="1">Shoot tissue taken approximately 20 cm above the soil surface</tissue>
    </source>
</reference>
<accession>A0A0A9DKJ0</accession>
<evidence type="ECO:0000313" key="1">
    <source>
        <dbReference type="EMBL" id="JAD86150.1"/>
    </source>
</evidence>
<name>A0A0A9DKJ0_ARUDO</name>
<reference evidence="1" key="1">
    <citation type="submission" date="2014-09" db="EMBL/GenBank/DDBJ databases">
        <authorList>
            <person name="Magalhaes I.L.F."/>
            <person name="Oliveira U."/>
            <person name="Santos F.R."/>
            <person name="Vidigal T.H.D.A."/>
            <person name="Brescovit A.D."/>
            <person name="Santos A.J."/>
        </authorList>
    </citation>
    <scope>NUCLEOTIDE SEQUENCE</scope>
    <source>
        <tissue evidence="1">Shoot tissue taken approximately 20 cm above the soil surface</tissue>
    </source>
</reference>
<dbReference type="AlphaFoldDB" id="A0A0A9DKJ0"/>